<dbReference type="GO" id="GO:0006004">
    <property type="term" value="P:fucose metabolic process"/>
    <property type="evidence" value="ECO:0007669"/>
    <property type="project" value="InterPro"/>
</dbReference>
<dbReference type="PANTHER" id="PTHR36120:SF1">
    <property type="entry name" value="L-FUCOSE ISOMERASE C-TERMINAL DOMAIN-CONTAINING PROTEIN"/>
    <property type="match status" value="1"/>
</dbReference>
<dbReference type="GO" id="GO:0008736">
    <property type="term" value="F:L-fucose isomerase activity"/>
    <property type="evidence" value="ECO:0007669"/>
    <property type="project" value="InterPro"/>
</dbReference>
<dbReference type="PANTHER" id="PTHR36120">
    <property type="entry name" value="FUCOSE ISOMERASE"/>
    <property type="match status" value="1"/>
</dbReference>
<dbReference type="AlphaFoldDB" id="A0A150PHD8"/>
<accession>A0A150PHD8</accession>
<dbReference type="Proteomes" id="UP000075604">
    <property type="component" value="Unassembled WGS sequence"/>
</dbReference>
<comment type="caution">
    <text evidence="4">The sequence shown here is derived from an EMBL/GenBank/DDBJ whole genome shotgun (WGS) entry which is preliminary data.</text>
</comment>
<name>A0A150PHD8_SORCE</name>
<protein>
    <submittedName>
        <fullName evidence="4">Sugar isomerase</fullName>
    </submittedName>
</protein>
<proteinExistence type="predicted"/>
<sequence length="506" mass="55568">METRKPVILGFMGNRGFFPTEFAVEGARATAGVVEALLGEHVKYVDLGNVESYADAKRAAGVAQEHRQGVDGAGAIGVICSMYNFSDENGIRDFLRLADLNIPVLIHTEPDVRGQGRMGERGRRDGACGRFSAANALRHIGYPYTLTTKHCESVRSAHFARDLHAFYATCVLASKFRRRGRGVRLGLVGSGPDAFQTVTHVSTELLGHMGLSTVGLELIALDRQMRQVDAAQLSDKRDEIRTHFGAVDVPPPSLDAIARMGVVFDRFIRDNDLDGIAVRCWTEMQKYQIGGTVGVMPCTCMSMLSDKLLPAACETDIAGWMGMYMLQCASGLVPVLGDWNNMFDDDREEVDLFHCGVWAKSVMHPGAKITEHQILAKEVGKDNSWGAVDGDLKPGTCAFLRPCTNAREGNIFMYGGVGRVTEERIKTFGTRGRVHIPRIQKLFRHVTDPKRAVEHHTALVVGEGQAIATTMKAVRDALPYINAQAGLSQTGRELIEYYEHSTVEEL</sequence>
<dbReference type="InterPro" id="IPR009015">
    <property type="entry name" value="Fucose_isomerase_N/cen_sf"/>
</dbReference>
<evidence type="ECO:0000313" key="4">
    <source>
        <dbReference type="EMBL" id="KYF55080.1"/>
    </source>
</evidence>
<evidence type="ECO:0000259" key="3">
    <source>
        <dbReference type="Pfam" id="PF02952"/>
    </source>
</evidence>
<keyword evidence="2" id="KW-0119">Carbohydrate metabolism</keyword>
<dbReference type="InterPro" id="IPR015888">
    <property type="entry name" value="Fuc_isomerase_C"/>
</dbReference>
<gene>
    <name evidence="4" type="ORF">BE04_04465</name>
</gene>
<evidence type="ECO:0000313" key="5">
    <source>
        <dbReference type="Proteomes" id="UP000075604"/>
    </source>
</evidence>
<evidence type="ECO:0000256" key="2">
    <source>
        <dbReference type="ARBA" id="ARBA00023277"/>
    </source>
</evidence>
<organism evidence="4 5">
    <name type="scientific">Sorangium cellulosum</name>
    <name type="common">Polyangium cellulosum</name>
    <dbReference type="NCBI Taxonomy" id="56"/>
    <lineage>
        <taxon>Bacteria</taxon>
        <taxon>Pseudomonadati</taxon>
        <taxon>Myxococcota</taxon>
        <taxon>Polyangia</taxon>
        <taxon>Polyangiales</taxon>
        <taxon>Polyangiaceae</taxon>
        <taxon>Sorangium</taxon>
    </lineage>
</organism>
<dbReference type="Pfam" id="PF02952">
    <property type="entry name" value="Fucose_iso_C"/>
    <property type="match status" value="1"/>
</dbReference>
<dbReference type="EMBL" id="JELX01002538">
    <property type="protein sequence ID" value="KYF55080.1"/>
    <property type="molecule type" value="Genomic_DNA"/>
</dbReference>
<dbReference type="SUPFAM" id="SSF53743">
    <property type="entry name" value="FucI/AraA N-terminal and middle domains"/>
    <property type="match status" value="1"/>
</dbReference>
<dbReference type="GO" id="GO:0005737">
    <property type="term" value="C:cytoplasm"/>
    <property type="evidence" value="ECO:0007669"/>
    <property type="project" value="InterPro"/>
</dbReference>
<feature type="domain" description="L-fucose isomerase C-terminal" evidence="3">
    <location>
        <begin position="352"/>
        <end position="470"/>
    </location>
</feature>
<evidence type="ECO:0000256" key="1">
    <source>
        <dbReference type="ARBA" id="ARBA00023235"/>
    </source>
</evidence>
<keyword evidence="1 4" id="KW-0413">Isomerase</keyword>
<reference evidence="4 5" key="1">
    <citation type="submission" date="2014-02" db="EMBL/GenBank/DDBJ databases">
        <title>The small core and large imbalanced accessory genome model reveals a collaborative survival strategy of Sorangium cellulosum strains in nature.</title>
        <authorList>
            <person name="Han K."/>
            <person name="Peng R."/>
            <person name="Blom J."/>
            <person name="Li Y.-Z."/>
        </authorList>
    </citation>
    <scope>NUCLEOTIDE SEQUENCE [LARGE SCALE GENOMIC DNA]</scope>
    <source>
        <strain evidence="4 5">So0157-18</strain>
    </source>
</reference>